<dbReference type="Pfam" id="PF13185">
    <property type="entry name" value="GAF_2"/>
    <property type="match status" value="1"/>
</dbReference>
<feature type="transmembrane region" description="Helical" evidence="1">
    <location>
        <begin position="179"/>
        <end position="197"/>
    </location>
</feature>
<dbReference type="InterPro" id="IPR003018">
    <property type="entry name" value="GAF"/>
</dbReference>
<keyword evidence="1" id="KW-1133">Transmembrane helix</keyword>
<evidence type="ECO:0000259" key="2">
    <source>
        <dbReference type="PROSITE" id="PS50887"/>
    </source>
</evidence>
<dbReference type="FunFam" id="3.30.70.270:FF:000001">
    <property type="entry name" value="Diguanylate cyclase domain protein"/>
    <property type="match status" value="1"/>
</dbReference>
<feature type="transmembrane region" description="Helical" evidence="1">
    <location>
        <begin position="12"/>
        <end position="31"/>
    </location>
</feature>
<dbReference type="GO" id="GO:0043709">
    <property type="term" value="P:cell adhesion involved in single-species biofilm formation"/>
    <property type="evidence" value="ECO:0007669"/>
    <property type="project" value="TreeGrafter"/>
</dbReference>
<dbReference type="SMART" id="SM00267">
    <property type="entry name" value="GGDEF"/>
    <property type="match status" value="1"/>
</dbReference>
<dbReference type="InterPro" id="IPR050469">
    <property type="entry name" value="Diguanylate_Cyclase"/>
</dbReference>
<accession>A0A0C2R2U4</accession>
<evidence type="ECO:0000313" key="4">
    <source>
        <dbReference type="Proteomes" id="UP000031938"/>
    </source>
</evidence>
<sequence>MVELSISIKRVLWYMWIVFLPLGLWYSYVSYPPSFSSLWEPVSLIILAILISVIPYQIRESKIFIIRWVSLAAFLTYGLFFELLLMQIAVLFLLFRSKMTLENIYRYPLNSIMFMISSFIAGLTFYGIGIVQEESSLISLTLASFLYMFLQVLVNDVFLYIFNHFKGNRYSFINQDSKLDYLAMLLSLPYGVSLYFLQSAIGFASTLFIGLPFIALTIILRLYNHSESLKEDLVRAGEIGHQLTSQLKVDEVLDLFIDKLSDLMQVDYAYILDVSTNENELVLIKRVENGKRMDNTLRSIQRNEGISGKVWHSGQAAFLNKKRSWGDAVKEYIPSDVESVLSVPIQRNQRTVAVLMVASKRKNAYKPHILPIVDLLCSHLAVAIQNARNYQTAIIKSEHCALTGLYNYRRFDELLHDKFDELMNGSVRQLSLILLDIDHFKNINDTYGHQSGNDILQDIARILSNVIGNEGVVARYGGEEFVILLDNISKNQTIELAEQIRRKIEDCVFKTLNDLSEVRQEIQVRITVSMGISTAPEDTDSALTLLRNADRALYVGAKRAGRNRVAQYMK</sequence>
<dbReference type="SUPFAM" id="SSF55073">
    <property type="entry name" value="Nucleotide cyclase"/>
    <property type="match status" value="1"/>
</dbReference>
<dbReference type="GO" id="GO:1902201">
    <property type="term" value="P:negative regulation of bacterial-type flagellum-dependent cell motility"/>
    <property type="evidence" value="ECO:0007669"/>
    <property type="project" value="TreeGrafter"/>
</dbReference>
<dbReference type="GO" id="GO:0005886">
    <property type="term" value="C:plasma membrane"/>
    <property type="evidence" value="ECO:0007669"/>
    <property type="project" value="TreeGrafter"/>
</dbReference>
<dbReference type="SMART" id="SM00065">
    <property type="entry name" value="GAF"/>
    <property type="match status" value="1"/>
</dbReference>
<dbReference type="Pfam" id="PF00990">
    <property type="entry name" value="GGDEF"/>
    <property type="match status" value="1"/>
</dbReference>
<dbReference type="Gene3D" id="3.30.70.270">
    <property type="match status" value="1"/>
</dbReference>
<comment type="caution">
    <text evidence="3">The sequence shown here is derived from an EMBL/GenBank/DDBJ whole genome shotgun (WGS) entry which is preliminary data.</text>
</comment>
<dbReference type="OrthoDB" id="9759607at2"/>
<protein>
    <recommendedName>
        <fullName evidence="2">GGDEF domain-containing protein</fullName>
    </recommendedName>
</protein>
<evidence type="ECO:0000256" key="1">
    <source>
        <dbReference type="SAM" id="Phobius"/>
    </source>
</evidence>
<dbReference type="Gene3D" id="3.30.450.40">
    <property type="match status" value="1"/>
</dbReference>
<organism evidence="3 4">
    <name type="scientific">Jeotgalibacillus soli</name>
    <dbReference type="NCBI Taxonomy" id="889306"/>
    <lineage>
        <taxon>Bacteria</taxon>
        <taxon>Bacillati</taxon>
        <taxon>Bacillota</taxon>
        <taxon>Bacilli</taxon>
        <taxon>Bacillales</taxon>
        <taxon>Caryophanaceae</taxon>
        <taxon>Jeotgalibacillus</taxon>
    </lineage>
</organism>
<dbReference type="Proteomes" id="UP000031938">
    <property type="component" value="Unassembled WGS sequence"/>
</dbReference>
<dbReference type="PATRIC" id="fig|889306.3.peg.3551"/>
<dbReference type="SUPFAM" id="SSF55781">
    <property type="entry name" value="GAF domain-like"/>
    <property type="match status" value="1"/>
</dbReference>
<reference evidence="3 4" key="1">
    <citation type="submission" date="2015-01" db="EMBL/GenBank/DDBJ databases">
        <title>Genome sequencing of Jeotgalibacillus soli.</title>
        <authorList>
            <person name="Goh K.M."/>
            <person name="Chan K.-G."/>
            <person name="Yaakop A.S."/>
            <person name="Ee R."/>
            <person name="Gan H.M."/>
            <person name="Chan C.S."/>
        </authorList>
    </citation>
    <scope>NUCLEOTIDE SEQUENCE [LARGE SCALE GENOMIC DNA]</scope>
    <source>
        <strain evidence="3 4">P9</strain>
    </source>
</reference>
<feature type="transmembrane region" description="Helical" evidence="1">
    <location>
        <begin position="107"/>
        <end position="131"/>
    </location>
</feature>
<dbReference type="STRING" id="889306.KP78_35340"/>
<dbReference type="InterPro" id="IPR029016">
    <property type="entry name" value="GAF-like_dom_sf"/>
</dbReference>
<dbReference type="NCBIfam" id="TIGR00254">
    <property type="entry name" value="GGDEF"/>
    <property type="match status" value="1"/>
</dbReference>
<dbReference type="InterPro" id="IPR043128">
    <property type="entry name" value="Rev_trsase/Diguanyl_cyclase"/>
</dbReference>
<keyword evidence="1" id="KW-0472">Membrane</keyword>
<dbReference type="PROSITE" id="PS50887">
    <property type="entry name" value="GGDEF"/>
    <property type="match status" value="1"/>
</dbReference>
<keyword evidence="1" id="KW-0812">Transmembrane</keyword>
<feature type="transmembrane region" description="Helical" evidence="1">
    <location>
        <begin position="137"/>
        <end position="158"/>
    </location>
</feature>
<feature type="transmembrane region" description="Helical" evidence="1">
    <location>
        <begin position="38"/>
        <end position="58"/>
    </location>
</feature>
<dbReference type="EMBL" id="JXRP01000019">
    <property type="protein sequence ID" value="KIL44570.1"/>
    <property type="molecule type" value="Genomic_DNA"/>
</dbReference>
<keyword evidence="4" id="KW-1185">Reference proteome</keyword>
<feature type="transmembrane region" description="Helical" evidence="1">
    <location>
        <begin position="64"/>
        <end position="95"/>
    </location>
</feature>
<dbReference type="CDD" id="cd01949">
    <property type="entry name" value="GGDEF"/>
    <property type="match status" value="1"/>
</dbReference>
<dbReference type="InterPro" id="IPR029787">
    <property type="entry name" value="Nucleotide_cyclase"/>
</dbReference>
<dbReference type="PANTHER" id="PTHR45138">
    <property type="entry name" value="REGULATORY COMPONENTS OF SENSORY TRANSDUCTION SYSTEM"/>
    <property type="match status" value="1"/>
</dbReference>
<feature type="domain" description="GGDEF" evidence="2">
    <location>
        <begin position="428"/>
        <end position="570"/>
    </location>
</feature>
<dbReference type="AlphaFoldDB" id="A0A0C2R2U4"/>
<gene>
    <name evidence="3" type="ORF">KP78_35340</name>
</gene>
<evidence type="ECO:0000313" key="3">
    <source>
        <dbReference type="EMBL" id="KIL44570.1"/>
    </source>
</evidence>
<dbReference type="InterPro" id="IPR000160">
    <property type="entry name" value="GGDEF_dom"/>
</dbReference>
<dbReference type="GO" id="GO:0052621">
    <property type="term" value="F:diguanylate cyclase activity"/>
    <property type="evidence" value="ECO:0007669"/>
    <property type="project" value="TreeGrafter"/>
</dbReference>
<dbReference type="PANTHER" id="PTHR45138:SF9">
    <property type="entry name" value="DIGUANYLATE CYCLASE DGCM-RELATED"/>
    <property type="match status" value="1"/>
</dbReference>
<proteinExistence type="predicted"/>
<name>A0A0C2R2U4_9BACL</name>